<accession>T2JM93</accession>
<dbReference type="RefSeq" id="WP_231599161.1">
    <property type="nucleotide sequence ID" value="NZ_CAQN01000366.1"/>
</dbReference>
<feature type="domain" description="DUF1400" evidence="1">
    <location>
        <begin position="34"/>
        <end position="144"/>
    </location>
</feature>
<reference evidence="2 3" key="2">
    <citation type="submission" date="2013-09" db="EMBL/GenBank/DDBJ databases">
        <title>Whole genome comparison of six Crocosphaera watsonii strains with differing phenotypes.</title>
        <authorList>
            <person name="Bench S.R."/>
            <person name="Heller P."/>
            <person name="Frank I."/>
            <person name="Arciniega M."/>
            <person name="Shilova I.N."/>
            <person name="Zehr J.P."/>
        </authorList>
    </citation>
    <scope>NUCLEOTIDE SEQUENCE [LARGE SCALE GENOMIC DNA]</scope>
    <source>
        <strain evidence="2 3">WH 0402</strain>
    </source>
</reference>
<evidence type="ECO:0000313" key="3">
    <source>
        <dbReference type="Proteomes" id="UP000018130"/>
    </source>
</evidence>
<proteinExistence type="predicted"/>
<dbReference type="Proteomes" id="UP000018130">
    <property type="component" value="Unassembled WGS sequence"/>
</dbReference>
<name>T2JM93_CROWT</name>
<dbReference type="AlphaFoldDB" id="T2JM93"/>
<reference evidence="2 3" key="1">
    <citation type="submission" date="2013-01" db="EMBL/GenBank/DDBJ databases">
        <authorList>
            <person name="Bench S."/>
        </authorList>
    </citation>
    <scope>NUCLEOTIDE SEQUENCE [LARGE SCALE GENOMIC DNA]</scope>
    <source>
        <strain evidence="2 3">WH 0402</strain>
    </source>
</reference>
<gene>
    <name evidence="2" type="ORF">CWATWH0402_1503</name>
</gene>
<organism evidence="2 3">
    <name type="scientific">Crocosphaera watsonii WH 0402</name>
    <dbReference type="NCBI Taxonomy" id="1284629"/>
    <lineage>
        <taxon>Bacteria</taxon>
        <taxon>Bacillati</taxon>
        <taxon>Cyanobacteriota</taxon>
        <taxon>Cyanophyceae</taxon>
        <taxon>Oscillatoriophycideae</taxon>
        <taxon>Chroococcales</taxon>
        <taxon>Aphanothecaceae</taxon>
        <taxon>Crocosphaera</taxon>
    </lineage>
</organism>
<sequence>MNFLKFLSPFIFNVVGGFTPILLSLVLGVSPCNSAENIILKAGLLNHKIAVEDLDEFLETGEISSSLQPYQFLLTSEIQEVLSQNINIDPVIAEQFLNDIFKSDDGQRLLKQISQALPDSSSSELKEGLKLLLKQTNNFNFINFYGFILKKL</sequence>
<evidence type="ECO:0000259" key="1">
    <source>
        <dbReference type="Pfam" id="PF07176"/>
    </source>
</evidence>
<dbReference type="Pfam" id="PF07176">
    <property type="entry name" value="DUF1400"/>
    <property type="match status" value="1"/>
</dbReference>
<evidence type="ECO:0000313" key="2">
    <source>
        <dbReference type="EMBL" id="CCQ66191.1"/>
    </source>
</evidence>
<dbReference type="EMBL" id="CAQN01000366">
    <property type="protein sequence ID" value="CCQ66191.1"/>
    <property type="molecule type" value="Genomic_DNA"/>
</dbReference>
<protein>
    <submittedName>
        <fullName evidence="2">Protein similar to glutamate synthase [NADPH] small chain, clustered with sulfite reductase</fullName>
    </submittedName>
</protein>
<comment type="caution">
    <text evidence="2">The sequence shown here is derived from an EMBL/GenBank/DDBJ whole genome shotgun (WGS) entry which is preliminary data.</text>
</comment>
<dbReference type="InterPro" id="IPR010802">
    <property type="entry name" value="DUF1400"/>
</dbReference>